<evidence type="ECO:0000256" key="1">
    <source>
        <dbReference type="ARBA" id="ARBA00023125"/>
    </source>
</evidence>
<dbReference type="InterPro" id="IPR005819">
    <property type="entry name" value="H1/H5"/>
</dbReference>
<accession>A0AAD5RB75</accession>
<dbReference type="Pfam" id="PF00538">
    <property type="entry name" value="Linker_histone"/>
    <property type="match status" value="1"/>
</dbReference>
<feature type="compositionally biased region" description="Basic and acidic residues" evidence="4">
    <location>
        <begin position="53"/>
        <end position="96"/>
    </location>
</feature>
<comment type="similarity">
    <text evidence="3">Belongs to the histone H1/H5 family.</text>
</comment>
<evidence type="ECO:0000259" key="5">
    <source>
        <dbReference type="PROSITE" id="PS51504"/>
    </source>
</evidence>
<dbReference type="Proteomes" id="UP001196413">
    <property type="component" value="Unassembled WGS sequence"/>
</dbReference>
<protein>
    <recommendedName>
        <fullName evidence="5">H15 domain-containing protein</fullName>
    </recommendedName>
</protein>
<dbReference type="GO" id="GO:0000786">
    <property type="term" value="C:nucleosome"/>
    <property type="evidence" value="ECO:0007669"/>
    <property type="project" value="InterPro"/>
</dbReference>
<gene>
    <name evidence="6" type="ORF">KIN20_035201</name>
</gene>
<dbReference type="InterPro" id="IPR036388">
    <property type="entry name" value="WH-like_DNA-bd_sf"/>
</dbReference>
<dbReference type="InterPro" id="IPR005818">
    <property type="entry name" value="Histone_H1/H5_H15"/>
</dbReference>
<keyword evidence="3" id="KW-0158">Chromosome</keyword>
<comment type="caution">
    <text evidence="6">The sequence shown here is derived from an EMBL/GenBank/DDBJ whole genome shotgun (WGS) entry which is preliminary data.</text>
</comment>
<name>A0AAD5RB75_PARTN</name>
<organism evidence="6 7">
    <name type="scientific">Parelaphostrongylus tenuis</name>
    <name type="common">Meningeal worm</name>
    <dbReference type="NCBI Taxonomy" id="148309"/>
    <lineage>
        <taxon>Eukaryota</taxon>
        <taxon>Metazoa</taxon>
        <taxon>Ecdysozoa</taxon>
        <taxon>Nematoda</taxon>
        <taxon>Chromadorea</taxon>
        <taxon>Rhabditida</taxon>
        <taxon>Rhabditina</taxon>
        <taxon>Rhabditomorpha</taxon>
        <taxon>Strongyloidea</taxon>
        <taxon>Metastrongylidae</taxon>
        <taxon>Parelaphostrongylus</taxon>
    </lineage>
</organism>
<keyword evidence="1 3" id="KW-0238">DNA-binding</keyword>
<dbReference type="AlphaFoldDB" id="A0AAD5RB75"/>
<proteinExistence type="inferred from homology"/>
<dbReference type="SMART" id="SM00526">
    <property type="entry name" value="H15"/>
    <property type="match status" value="1"/>
</dbReference>
<evidence type="ECO:0000256" key="2">
    <source>
        <dbReference type="ARBA" id="ARBA00023242"/>
    </source>
</evidence>
<evidence type="ECO:0000313" key="7">
    <source>
        <dbReference type="Proteomes" id="UP001196413"/>
    </source>
</evidence>
<evidence type="ECO:0000256" key="4">
    <source>
        <dbReference type="SAM" id="MobiDB-lite"/>
    </source>
</evidence>
<dbReference type="GO" id="GO:0006334">
    <property type="term" value="P:nucleosome assembly"/>
    <property type="evidence" value="ECO:0007669"/>
    <property type="project" value="InterPro"/>
</dbReference>
<dbReference type="GO" id="GO:0005634">
    <property type="term" value="C:nucleus"/>
    <property type="evidence" value="ECO:0007669"/>
    <property type="project" value="UniProtKB-SubCell"/>
</dbReference>
<dbReference type="EMBL" id="JAHQIW010007200">
    <property type="protein sequence ID" value="KAJ1372900.1"/>
    <property type="molecule type" value="Genomic_DNA"/>
</dbReference>
<feature type="domain" description="H15" evidence="5">
    <location>
        <begin position="1"/>
        <end position="64"/>
    </location>
</feature>
<feature type="region of interest" description="Disordered" evidence="4">
    <location>
        <begin position="48"/>
        <end position="139"/>
    </location>
</feature>
<feature type="compositionally biased region" description="Basic residues" evidence="4">
    <location>
        <begin position="97"/>
        <end position="111"/>
    </location>
</feature>
<dbReference type="GO" id="GO:0003677">
    <property type="term" value="F:DNA binding"/>
    <property type="evidence" value="ECO:0007669"/>
    <property type="project" value="UniProtKB-KW"/>
</dbReference>
<sequence length="139" mass="15164">MILKAVAELKGRNGSSKAAILKYLMAHYKLGDNTNKIETQLRMAHKKAVMKGGEGDRGIRKLQARWEKDMSKKSAVREHKSPSKAASEKPKAEKKTKSPKKAKVPKAKAAKTRPASKTAKPKKAKNSKTSSSKAKKAVA</sequence>
<dbReference type="PROSITE" id="PS51504">
    <property type="entry name" value="H15"/>
    <property type="match status" value="1"/>
</dbReference>
<keyword evidence="7" id="KW-1185">Reference proteome</keyword>
<keyword evidence="2 3" id="KW-0539">Nucleus</keyword>
<dbReference type="SUPFAM" id="SSF46785">
    <property type="entry name" value="Winged helix' DNA-binding domain"/>
    <property type="match status" value="1"/>
</dbReference>
<dbReference type="GO" id="GO:0030527">
    <property type="term" value="F:structural constituent of chromatin"/>
    <property type="evidence" value="ECO:0007669"/>
    <property type="project" value="InterPro"/>
</dbReference>
<evidence type="ECO:0000313" key="6">
    <source>
        <dbReference type="EMBL" id="KAJ1372900.1"/>
    </source>
</evidence>
<dbReference type="InterPro" id="IPR036390">
    <property type="entry name" value="WH_DNA-bd_sf"/>
</dbReference>
<dbReference type="Gene3D" id="1.10.10.10">
    <property type="entry name" value="Winged helix-like DNA-binding domain superfamily/Winged helix DNA-binding domain"/>
    <property type="match status" value="1"/>
</dbReference>
<reference evidence="6" key="1">
    <citation type="submission" date="2021-06" db="EMBL/GenBank/DDBJ databases">
        <title>Parelaphostrongylus tenuis whole genome reference sequence.</title>
        <authorList>
            <person name="Garwood T.J."/>
            <person name="Larsen P.A."/>
            <person name="Fountain-Jones N.M."/>
            <person name="Garbe J.R."/>
            <person name="Macchietto M.G."/>
            <person name="Kania S.A."/>
            <person name="Gerhold R.W."/>
            <person name="Richards J.E."/>
            <person name="Wolf T.M."/>
        </authorList>
    </citation>
    <scope>NUCLEOTIDE SEQUENCE</scope>
    <source>
        <strain evidence="6">MNPRO001-30</strain>
        <tissue evidence="6">Meninges</tissue>
    </source>
</reference>
<evidence type="ECO:0000256" key="3">
    <source>
        <dbReference type="RuleBase" id="RU003894"/>
    </source>
</evidence>
<dbReference type="PRINTS" id="PR00624">
    <property type="entry name" value="HISTONEH5"/>
</dbReference>
<comment type="subcellular location">
    <subcellularLocation>
        <location evidence="3">Nucleus</location>
    </subcellularLocation>
</comment>